<dbReference type="Proteomes" id="UP000439903">
    <property type="component" value="Unassembled WGS sequence"/>
</dbReference>
<gene>
    <name evidence="1" type="ORF">F8M41_010527</name>
</gene>
<name>A0A8H4AUI3_GIGMA</name>
<dbReference type="EMBL" id="WTPW01000220">
    <property type="protein sequence ID" value="KAF0533391.1"/>
    <property type="molecule type" value="Genomic_DNA"/>
</dbReference>
<evidence type="ECO:0000313" key="1">
    <source>
        <dbReference type="EMBL" id="KAF0533391.1"/>
    </source>
</evidence>
<keyword evidence="2" id="KW-1185">Reference proteome</keyword>
<proteinExistence type="predicted"/>
<reference evidence="1 2" key="1">
    <citation type="journal article" date="2019" name="Environ. Microbiol.">
        <title>At the nexus of three kingdoms: the genome of the mycorrhizal fungus Gigaspora margarita provides insights into plant, endobacterial and fungal interactions.</title>
        <authorList>
            <person name="Venice F."/>
            <person name="Ghignone S."/>
            <person name="Salvioli di Fossalunga A."/>
            <person name="Amselem J."/>
            <person name="Novero M."/>
            <person name="Xianan X."/>
            <person name="Sedzielewska Toro K."/>
            <person name="Morin E."/>
            <person name="Lipzen A."/>
            <person name="Grigoriev I.V."/>
            <person name="Henrissat B."/>
            <person name="Martin F.M."/>
            <person name="Bonfante P."/>
        </authorList>
    </citation>
    <scope>NUCLEOTIDE SEQUENCE [LARGE SCALE GENOMIC DNA]</scope>
    <source>
        <strain evidence="1 2">BEG34</strain>
    </source>
</reference>
<dbReference type="OrthoDB" id="9972657at2759"/>
<organism evidence="1 2">
    <name type="scientific">Gigaspora margarita</name>
    <dbReference type="NCBI Taxonomy" id="4874"/>
    <lineage>
        <taxon>Eukaryota</taxon>
        <taxon>Fungi</taxon>
        <taxon>Fungi incertae sedis</taxon>
        <taxon>Mucoromycota</taxon>
        <taxon>Glomeromycotina</taxon>
        <taxon>Glomeromycetes</taxon>
        <taxon>Diversisporales</taxon>
        <taxon>Gigasporaceae</taxon>
        <taxon>Gigaspora</taxon>
    </lineage>
</organism>
<evidence type="ECO:0000313" key="2">
    <source>
        <dbReference type="Proteomes" id="UP000439903"/>
    </source>
</evidence>
<accession>A0A8H4AUI3</accession>
<dbReference type="AlphaFoldDB" id="A0A8H4AUI3"/>
<comment type="caution">
    <text evidence="1">The sequence shown here is derived from an EMBL/GenBank/DDBJ whole genome shotgun (WGS) entry which is preliminary data.</text>
</comment>
<protein>
    <submittedName>
        <fullName evidence="1">Chromatin associated protein KTI12</fullName>
    </submittedName>
</protein>
<sequence length="105" mass="12163">MMFSSQEKTGNVHLINDESLGITKDIYKDTRVEEKKLINCGTPPIEIAREWNSNRGEEVYEATIFDDLSADLKNRMTVTVGIHHFLQFYMGSCTFIRRNIGCYYC</sequence>